<feature type="compositionally biased region" description="Basic residues" evidence="1">
    <location>
        <begin position="204"/>
        <end position="217"/>
    </location>
</feature>
<dbReference type="RefSeq" id="XP_019617809.1">
    <property type="nucleotide sequence ID" value="XM_019762250.1"/>
</dbReference>
<evidence type="ECO:0000313" key="3">
    <source>
        <dbReference type="RefSeq" id="XP_019617809.1"/>
    </source>
</evidence>
<gene>
    <name evidence="3" type="primary">LOC109465108</name>
</gene>
<accession>A0A6P4Y630</accession>
<dbReference type="KEGG" id="bbel:109465108"/>
<dbReference type="Proteomes" id="UP000515135">
    <property type="component" value="Unplaced"/>
</dbReference>
<protein>
    <submittedName>
        <fullName evidence="3">Uncharacterized protein LOC109465108</fullName>
    </submittedName>
</protein>
<name>A0A6P4Y630_BRABE</name>
<feature type="compositionally biased region" description="Basic residues" evidence="1">
    <location>
        <begin position="46"/>
        <end position="55"/>
    </location>
</feature>
<feature type="region of interest" description="Disordered" evidence="1">
    <location>
        <begin position="18"/>
        <end position="55"/>
    </location>
</feature>
<feature type="compositionally biased region" description="Basic residues" evidence="1">
    <location>
        <begin position="104"/>
        <end position="116"/>
    </location>
</feature>
<organism evidence="2 3">
    <name type="scientific">Branchiostoma belcheri</name>
    <name type="common">Amphioxus</name>
    <dbReference type="NCBI Taxonomy" id="7741"/>
    <lineage>
        <taxon>Eukaryota</taxon>
        <taxon>Metazoa</taxon>
        <taxon>Chordata</taxon>
        <taxon>Cephalochordata</taxon>
        <taxon>Leptocardii</taxon>
        <taxon>Amphioxiformes</taxon>
        <taxon>Branchiostomatidae</taxon>
        <taxon>Branchiostoma</taxon>
    </lineage>
</organism>
<sequence length="383" mass="43319">MTKPKACTVCRLPVKGHDGPYGPGKCGVTLSSPPDASDSDADRRRADRARRSLQKLRRESRIKDLAKGLWSEASDGEQATVRDLREDKVLARRVEQTLDEIFGKKKSPASSKKKVRIPSDDDNLSRSSSSSPVAHNSRRPLVTSSSEDRAKARRHSSRHRVYSSSANKAKSDRPTTRSRRKGNRSRRYRATDSDSSLVSSSSPRRSRRRGKGKKSGRNKTINDCVSGFAKVDWPNHHVHFPGKGKKGDGCVTFDDLSTPMFTYGYVKNLIEKKRVEGSLKVKLQHLADLMFDAAYYEWEVVRETHAAVLYSMENGTLTWADKDAIDETREHHYRTQAGATRAPPTPRGPTRFPRDHNRARYCEAYQHGSCQRGSEHWDQRWGK</sequence>
<dbReference type="OrthoDB" id="10130959at2759"/>
<feature type="compositionally biased region" description="Basic residues" evidence="1">
    <location>
        <begin position="176"/>
        <end position="188"/>
    </location>
</feature>
<feature type="compositionally biased region" description="Basic residues" evidence="1">
    <location>
        <begin position="151"/>
        <end position="161"/>
    </location>
</feature>
<evidence type="ECO:0000256" key="1">
    <source>
        <dbReference type="SAM" id="MobiDB-lite"/>
    </source>
</evidence>
<feature type="compositionally biased region" description="Low complexity" evidence="1">
    <location>
        <begin position="193"/>
        <end position="203"/>
    </location>
</feature>
<proteinExistence type="predicted"/>
<dbReference type="AlphaFoldDB" id="A0A6P4Y630"/>
<evidence type="ECO:0000313" key="2">
    <source>
        <dbReference type="Proteomes" id="UP000515135"/>
    </source>
</evidence>
<keyword evidence="2" id="KW-1185">Reference proteome</keyword>
<dbReference type="GeneID" id="109465108"/>
<feature type="region of interest" description="Disordered" evidence="1">
    <location>
        <begin position="332"/>
        <end position="355"/>
    </location>
</feature>
<feature type="region of interest" description="Disordered" evidence="1">
    <location>
        <begin position="98"/>
        <end position="221"/>
    </location>
</feature>
<reference evidence="3" key="1">
    <citation type="submission" date="2025-08" db="UniProtKB">
        <authorList>
            <consortium name="RefSeq"/>
        </authorList>
    </citation>
    <scope>IDENTIFICATION</scope>
    <source>
        <tissue evidence="3">Gonad</tissue>
    </source>
</reference>